<dbReference type="RefSeq" id="WP_079699469.1">
    <property type="nucleotide sequence ID" value="NZ_SLUK01000002.1"/>
</dbReference>
<evidence type="ECO:0000256" key="1">
    <source>
        <dbReference type="SAM" id="Phobius"/>
    </source>
</evidence>
<comment type="caution">
    <text evidence="2">The sequence shown here is derived from an EMBL/GenBank/DDBJ whole genome shotgun (WGS) entry which is preliminary data.</text>
</comment>
<feature type="transmembrane region" description="Helical" evidence="1">
    <location>
        <begin position="12"/>
        <end position="39"/>
    </location>
</feature>
<keyword evidence="3" id="KW-1185">Reference proteome</keyword>
<dbReference type="InterPro" id="IPR032340">
    <property type="entry name" value="DUF4860"/>
</dbReference>
<dbReference type="AlphaFoldDB" id="A0A9X8UKH4"/>
<keyword evidence="1" id="KW-1133">Transmembrane helix</keyword>
<gene>
    <name evidence="2" type="ORF">EDD78_102129</name>
</gene>
<dbReference type="EMBL" id="SLUK01000002">
    <property type="protein sequence ID" value="TCL44510.1"/>
    <property type="molecule type" value="Genomic_DNA"/>
</dbReference>
<reference evidence="2 3" key="1">
    <citation type="submission" date="2019-03" db="EMBL/GenBank/DDBJ databases">
        <title>Genomic Encyclopedia of Type Strains, Phase IV (KMG-IV): sequencing the most valuable type-strain genomes for metagenomic binning, comparative biology and taxonomic classification.</title>
        <authorList>
            <person name="Goeker M."/>
        </authorList>
    </citation>
    <scope>NUCLEOTIDE SEQUENCE [LARGE SCALE GENOMIC DNA]</scope>
    <source>
        <strain evidence="2 3">DSM 100433</strain>
    </source>
</reference>
<dbReference type="Pfam" id="PF16152">
    <property type="entry name" value="DUF4860"/>
    <property type="match status" value="1"/>
</dbReference>
<evidence type="ECO:0000313" key="3">
    <source>
        <dbReference type="Proteomes" id="UP000294682"/>
    </source>
</evidence>
<name>A0A9X8UKH4_9FIRM</name>
<evidence type="ECO:0000313" key="2">
    <source>
        <dbReference type="EMBL" id="TCL44510.1"/>
    </source>
</evidence>
<protein>
    <submittedName>
        <fullName evidence="2">Uncharacterized protein DUF4860</fullName>
    </submittedName>
</protein>
<proteinExistence type="predicted"/>
<dbReference type="OrthoDB" id="1863061at2"/>
<keyword evidence="1" id="KW-0472">Membrane</keyword>
<sequence>MRKHAALGGHMVDFLFTIALFCAFAATSLIVVIIGANVYQGTVRGMNENYALRTSLSYVSQKVRQNDGAGEIHIGTLDGVPALVLEQPFDSGSYQTWIYYDDGWLRELFTRADADAAPADGQPIVQLAGFEMEQDQNGMLTFTSRDGEGGSAEIRLCPRCGKGNE</sequence>
<accession>A0A9X8UKH4</accession>
<dbReference type="Proteomes" id="UP000294682">
    <property type="component" value="Unassembled WGS sequence"/>
</dbReference>
<organism evidence="2 3">
    <name type="scientific">Harryflintia acetispora</name>
    <dbReference type="NCBI Taxonomy" id="1849041"/>
    <lineage>
        <taxon>Bacteria</taxon>
        <taxon>Bacillati</taxon>
        <taxon>Bacillota</taxon>
        <taxon>Clostridia</taxon>
        <taxon>Eubacteriales</taxon>
        <taxon>Oscillospiraceae</taxon>
        <taxon>Harryflintia</taxon>
    </lineage>
</organism>
<keyword evidence="1" id="KW-0812">Transmembrane</keyword>